<dbReference type="NCBIfam" id="TIGR01484">
    <property type="entry name" value="HAD-SF-IIB"/>
    <property type="match status" value="1"/>
</dbReference>
<protein>
    <recommendedName>
        <fullName evidence="3">Cof-type HAD-IIB family hydrolase</fullName>
    </recommendedName>
</protein>
<accession>A0ABY1AAC0</accession>
<dbReference type="PANTHER" id="PTHR10000:SF23">
    <property type="entry name" value="5-AMINO-6-(5-PHOSPHO-D-RIBITYLAMINO)URACIL PHOSPHATASE YITU"/>
    <property type="match status" value="1"/>
</dbReference>
<dbReference type="NCBIfam" id="TIGR00099">
    <property type="entry name" value="Cof-subfamily"/>
    <property type="match status" value="1"/>
</dbReference>
<dbReference type="InterPro" id="IPR036412">
    <property type="entry name" value="HAD-like_sf"/>
</dbReference>
<dbReference type="PANTHER" id="PTHR10000">
    <property type="entry name" value="PHOSPHOSERINE PHOSPHATASE"/>
    <property type="match status" value="1"/>
</dbReference>
<sequence length="268" mass="29729">MERKLIALDLDGTTLNAKTQISAKTKSVLTKAKEAGHIVSIVTGRPNRMATSFYHELKLTGPMINFNGALGYIPGKNWEHEYQATFPKKITFDILANKEKWGIKVIAAEGKNLLLSDVADNTVDGFFLANLTQEHVLNKQNLTTDPTAMTMLVDNQNKASIVQKLNEHFGHKITVGVWGGPNPVLELAPKNINKAYGVDFLAKTYHIDRRNIIAFGDEHNDEEMLKFAGLGVAMQNGTEHIKQIADDVTALDNDHDGLANYLEKKLHL</sequence>
<dbReference type="Gene3D" id="3.30.1240.10">
    <property type="match status" value="1"/>
</dbReference>
<dbReference type="Gene3D" id="3.40.50.1000">
    <property type="entry name" value="HAD superfamily/HAD-like"/>
    <property type="match status" value="1"/>
</dbReference>
<comment type="caution">
    <text evidence="1">The sequence shown here is derived from an EMBL/GenBank/DDBJ whole genome shotgun (WGS) entry which is preliminary data.</text>
</comment>
<dbReference type="Pfam" id="PF08282">
    <property type="entry name" value="Hydrolase_3"/>
    <property type="match status" value="1"/>
</dbReference>
<dbReference type="SUPFAM" id="SSF56784">
    <property type="entry name" value="HAD-like"/>
    <property type="match status" value="1"/>
</dbReference>
<gene>
    <name evidence="1" type="ORF">SAMN05216431_103129</name>
</gene>
<evidence type="ECO:0008006" key="3">
    <source>
        <dbReference type="Google" id="ProtNLM"/>
    </source>
</evidence>
<dbReference type="InterPro" id="IPR000150">
    <property type="entry name" value="Cof"/>
</dbReference>
<evidence type="ECO:0000313" key="2">
    <source>
        <dbReference type="Proteomes" id="UP000182089"/>
    </source>
</evidence>
<dbReference type="SFLD" id="SFLDG01140">
    <property type="entry name" value="C2.B:_Phosphomannomutase_and_P"/>
    <property type="match status" value="1"/>
</dbReference>
<proteinExistence type="predicted"/>
<evidence type="ECO:0000313" key="1">
    <source>
        <dbReference type="EMBL" id="SEM49511.1"/>
    </source>
</evidence>
<name>A0ABY1AAC0_9LACO</name>
<dbReference type="CDD" id="cd07516">
    <property type="entry name" value="HAD_Pase"/>
    <property type="match status" value="1"/>
</dbReference>
<dbReference type="SFLD" id="SFLDS00003">
    <property type="entry name" value="Haloacid_Dehalogenase"/>
    <property type="match status" value="1"/>
</dbReference>
<dbReference type="InterPro" id="IPR023214">
    <property type="entry name" value="HAD_sf"/>
</dbReference>
<dbReference type="EMBL" id="FOCC01000003">
    <property type="protein sequence ID" value="SEM49511.1"/>
    <property type="molecule type" value="Genomic_DNA"/>
</dbReference>
<dbReference type="InterPro" id="IPR006379">
    <property type="entry name" value="HAD-SF_hydro_IIB"/>
</dbReference>
<dbReference type="Proteomes" id="UP000182089">
    <property type="component" value="Unassembled WGS sequence"/>
</dbReference>
<organism evidence="1 2">
    <name type="scientific">Ligilactobacillus ruminis</name>
    <dbReference type="NCBI Taxonomy" id="1623"/>
    <lineage>
        <taxon>Bacteria</taxon>
        <taxon>Bacillati</taxon>
        <taxon>Bacillota</taxon>
        <taxon>Bacilli</taxon>
        <taxon>Lactobacillales</taxon>
        <taxon>Lactobacillaceae</taxon>
        <taxon>Ligilactobacillus</taxon>
    </lineage>
</organism>
<reference evidence="1 2" key="1">
    <citation type="submission" date="2016-10" db="EMBL/GenBank/DDBJ databases">
        <authorList>
            <person name="Varghese N."/>
            <person name="Submissions S."/>
        </authorList>
    </citation>
    <scope>NUCLEOTIDE SEQUENCE [LARGE SCALE GENOMIC DNA]</scope>
    <source>
        <strain evidence="1 2">WC1T17</strain>
    </source>
</reference>